<accession>A0A0F9TU12</accession>
<keyword evidence="2" id="KW-0808">Transferase</keyword>
<proteinExistence type="predicted"/>
<evidence type="ECO:0000256" key="2">
    <source>
        <dbReference type="ARBA" id="ARBA00022679"/>
    </source>
</evidence>
<dbReference type="InterPro" id="IPR002201">
    <property type="entry name" value="Glyco_trans_9"/>
</dbReference>
<keyword evidence="1" id="KW-0328">Glycosyltransferase</keyword>
<dbReference type="GO" id="GO:0009244">
    <property type="term" value="P:lipopolysaccharide core region biosynthetic process"/>
    <property type="evidence" value="ECO:0007669"/>
    <property type="project" value="TreeGrafter"/>
</dbReference>
<dbReference type="EMBL" id="LAZR01000195">
    <property type="protein sequence ID" value="KKN82804.1"/>
    <property type="molecule type" value="Genomic_DNA"/>
</dbReference>
<reference evidence="3" key="1">
    <citation type="journal article" date="2015" name="Nature">
        <title>Complex archaea that bridge the gap between prokaryotes and eukaryotes.</title>
        <authorList>
            <person name="Spang A."/>
            <person name="Saw J.H."/>
            <person name="Jorgensen S.L."/>
            <person name="Zaremba-Niedzwiedzka K."/>
            <person name="Martijn J."/>
            <person name="Lind A.E."/>
            <person name="van Eijk R."/>
            <person name="Schleper C."/>
            <person name="Guy L."/>
            <person name="Ettema T.J."/>
        </authorList>
    </citation>
    <scope>NUCLEOTIDE SEQUENCE</scope>
</reference>
<dbReference type="GO" id="GO:0008713">
    <property type="term" value="F:ADP-heptose-lipopolysaccharide heptosyltransferase activity"/>
    <property type="evidence" value="ECO:0007669"/>
    <property type="project" value="TreeGrafter"/>
</dbReference>
<dbReference type="InterPro" id="IPR051199">
    <property type="entry name" value="LPS_LOS_Heptosyltrfase"/>
</dbReference>
<organism evidence="3">
    <name type="scientific">marine sediment metagenome</name>
    <dbReference type="NCBI Taxonomy" id="412755"/>
    <lineage>
        <taxon>unclassified sequences</taxon>
        <taxon>metagenomes</taxon>
        <taxon>ecological metagenomes</taxon>
    </lineage>
</organism>
<dbReference type="Gene3D" id="3.40.50.2000">
    <property type="entry name" value="Glycogen Phosphorylase B"/>
    <property type="match status" value="1"/>
</dbReference>
<gene>
    <name evidence="3" type="ORF">LCGC14_0306280</name>
</gene>
<dbReference type="PANTHER" id="PTHR30160">
    <property type="entry name" value="TETRAACYLDISACCHARIDE 4'-KINASE-RELATED"/>
    <property type="match status" value="1"/>
</dbReference>
<protein>
    <recommendedName>
        <fullName evidence="4">Glycosyltransferase family 9 protein</fullName>
    </recommendedName>
</protein>
<dbReference type="SUPFAM" id="SSF53756">
    <property type="entry name" value="UDP-Glycosyltransferase/glycogen phosphorylase"/>
    <property type="match status" value="1"/>
</dbReference>
<evidence type="ECO:0000256" key="1">
    <source>
        <dbReference type="ARBA" id="ARBA00022676"/>
    </source>
</evidence>
<name>A0A0F9TU12_9ZZZZ</name>
<dbReference type="Pfam" id="PF01075">
    <property type="entry name" value="Glyco_transf_9"/>
    <property type="match status" value="1"/>
</dbReference>
<sequence length="436" mass="50221">MSAIRLITSEAVLHYPDITNTYLIKQKATYIIPEPYGRFSIVGFIQHVGDVPKENHPIVKEAIANDIGVFYLCDKLPNNPLVHKNIVYVVVSWKWMIHTLFINPLKFKGCFSCTNFSKLARAFSSFTKYNIPVITTIKDVKDVTTVHEENTNNLLFEITGGVGDFLLCTPTLKTLADKGYKINILADAHRKDVFKNLSYISEYYTFREQINVAAFDRIYWLHFGQLLNDYRLDLNKQNRIYAVANVCNLWKDQLSIDIPDILVTDEESKFFKDSYGSYKNKIFLGFDSARPDTRITLDRVQYIIDYLVDRDFTVFTSSLKQCDIKNCINLSEKLSIRDLFSLISIMDYVLTVDSAFLHIAGGLGLKGVGLINYFEPEWRTSTYKNLKVYTPSVSCYPCAGSQFVHSSKKRCHKESCYNFFDWNSILDYLVRLKNSA</sequence>
<dbReference type="GO" id="GO:0005829">
    <property type="term" value="C:cytosol"/>
    <property type="evidence" value="ECO:0007669"/>
    <property type="project" value="TreeGrafter"/>
</dbReference>
<dbReference type="AlphaFoldDB" id="A0A0F9TU12"/>
<evidence type="ECO:0008006" key="4">
    <source>
        <dbReference type="Google" id="ProtNLM"/>
    </source>
</evidence>
<comment type="caution">
    <text evidence="3">The sequence shown here is derived from an EMBL/GenBank/DDBJ whole genome shotgun (WGS) entry which is preliminary data.</text>
</comment>
<evidence type="ECO:0000313" key="3">
    <source>
        <dbReference type="EMBL" id="KKN82804.1"/>
    </source>
</evidence>